<accession>A0A9P6N7A9</accession>
<reference evidence="1" key="1">
    <citation type="submission" date="2013-11" db="EMBL/GenBank/DDBJ databases">
        <title>Genome sequence of the fusiform rust pathogen reveals effectors for host alternation and coevolution with pine.</title>
        <authorList>
            <consortium name="DOE Joint Genome Institute"/>
            <person name="Smith K."/>
            <person name="Pendleton A."/>
            <person name="Kubisiak T."/>
            <person name="Anderson C."/>
            <person name="Salamov A."/>
            <person name="Aerts A."/>
            <person name="Riley R."/>
            <person name="Clum A."/>
            <person name="Lindquist E."/>
            <person name="Ence D."/>
            <person name="Campbell M."/>
            <person name="Kronenberg Z."/>
            <person name="Feau N."/>
            <person name="Dhillon B."/>
            <person name="Hamelin R."/>
            <person name="Burleigh J."/>
            <person name="Smith J."/>
            <person name="Yandell M."/>
            <person name="Nelson C."/>
            <person name="Grigoriev I."/>
            <person name="Davis J."/>
        </authorList>
    </citation>
    <scope>NUCLEOTIDE SEQUENCE</scope>
    <source>
        <strain evidence="1">G11</strain>
    </source>
</reference>
<evidence type="ECO:0000313" key="2">
    <source>
        <dbReference type="Proteomes" id="UP000886653"/>
    </source>
</evidence>
<organism evidence="1 2">
    <name type="scientific">Cronartium quercuum f. sp. fusiforme G11</name>
    <dbReference type="NCBI Taxonomy" id="708437"/>
    <lineage>
        <taxon>Eukaryota</taxon>
        <taxon>Fungi</taxon>
        <taxon>Dikarya</taxon>
        <taxon>Basidiomycota</taxon>
        <taxon>Pucciniomycotina</taxon>
        <taxon>Pucciniomycetes</taxon>
        <taxon>Pucciniales</taxon>
        <taxon>Coleosporiaceae</taxon>
        <taxon>Cronartium</taxon>
    </lineage>
</organism>
<dbReference type="AlphaFoldDB" id="A0A9P6N7A9"/>
<sequence length="79" mass="8968">MQKTGQVERTNDREFQEHEAQYRTLVNASSVIHSARDGEDFQLGLSRLADEISAVTTLRGAHQYLQKIENALPSFTPHQ</sequence>
<evidence type="ECO:0000313" key="1">
    <source>
        <dbReference type="EMBL" id="KAG0138979.1"/>
    </source>
</evidence>
<dbReference type="EMBL" id="MU168032">
    <property type="protein sequence ID" value="KAG0138979.1"/>
    <property type="molecule type" value="Genomic_DNA"/>
</dbReference>
<name>A0A9P6N7A9_9BASI</name>
<gene>
    <name evidence="1" type="ORF">CROQUDRAFT_102434</name>
</gene>
<dbReference type="Proteomes" id="UP000886653">
    <property type="component" value="Unassembled WGS sequence"/>
</dbReference>
<comment type="caution">
    <text evidence="1">The sequence shown here is derived from an EMBL/GenBank/DDBJ whole genome shotgun (WGS) entry which is preliminary data.</text>
</comment>
<dbReference type="OrthoDB" id="446293at2759"/>
<proteinExistence type="predicted"/>
<protein>
    <submittedName>
        <fullName evidence="1">Uncharacterized protein</fullName>
    </submittedName>
</protein>
<keyword evidence="2" id="KW-1185">Reference proteome</keyword>